<name>E1ZUS5_CHLVA</name>
<dbReference type="GO" id="GO:0003904">
    <property type="term" value="F:deoxyribodipyrimidine photo-lyase activity"/>
    <property type="evidence" value="ECO:0007669"/>
    <property type="project" value="TreeGrafter"/>
</dbReference>
<dbReference type="AlphaFoldDB" id="E1ZUS5"/>
<keyword evidence="4" id="KW-0274">FAD</keyword>
<evidence type="ECO:0000313" key="8">
    <source>
        <dbReference type="Proteomes" id="UP000008141"/>
    </source>
</evidence>
<feature type="non-terminal residue" evidence="7">
    <location>
        <position position="1"/>
    </location>
</feature>
<dbReference type="GO" id="GO:0005634">
    <property type="term" value="C:nucleus"/>
    <property type="evidence" value="ECO:0007669"/>
    <property type="project" value="TreeGrafter"/>
</dbReference>
<keyword evidence="8" id="KW-1185">Reference proteome</keyword>
<feature type="domain" description="Cryptochrome/DNA photolyase FAD-binding" evidence="6">
    <location>
        <begin position="1"/>
        <end position="83"/>
    </location>
</feature>
<evidence type="ECO:0000256" key="1">
    <source>
        <dbReference type="ARBA" id="ARBA00001974"/>
    </source>
</evidence>
<sequence length="92" mass="11030">RRYSRYLSFHFPFTHERSLLEHLRAVPWRFDQRLFKAWRQGRTGYPLVDAAMREVWGTGWMHNRMRVVAASFMVKNLLLPWQVRRGAQGAGL</sequence>
<dbReference type="Pfam" id="PF03441">
    <property type="entry name" value="FAD_binding_7"/>
    <property type="match status" value="1"/>
</dbReference>
<dbReference type="GO" id="GO:0006139">
    <property type="term" value="P:nucleobase-containing compound metabolic process"/>
    <property type="evidence" value="ECO:0007669"/>
    <property type="project" value="UniProtKB-ARBA"/>
</dbReference>
<dbReference type="eggNOG" id="KOG0133">
    <property type="taxonomic scope" value="Eukaryota"/>
</dbReference>
<dbReference type="RefSeq" id="XP_005842552.1">
    <property type="nucleotide sequence ID" value="XM_005842495.1"/>
</dbReference>
<dbReference type="InterPro" id="IPR018394">
    <property type="entry name" value="DNA_photolyase_1_CS_C"/>
</dbReference>
<dbReference type="PRINTS" id="PR00147">
    <property type="entry name" value="DNAPHOTLYASE"/>
</dbReference>
<dbReference type="OrthoDB" id="435881at2759"/>
<evidence type="ECO:0000313" key="7">
    <source>
        <dbReference type="EMBL" id="EFN50420.1"/>
    </source>
</evidence>
<evidence type="ECO:0000256" key="4">
    <source>
        <dbReference type="ARBA" id="ARBA00022827"/>
    </source>
</evidence>
<dbReference type="PROSITE" id="PS00394">
    <property type="entry name" value="DNA_PHOTOLYASES_1_1"/>
    <property type="match status" value="1"/>
</dbReference>
<keyword evidence="5" id="KW-0157">Chromophore</keyword>
<dbReference type="InterPro" id="IPR036134">
    <property type="entry name" value="Crypto/Photolyase_FAD-like_sf"/>
</dbReference>
<reference evidence="7 8" key="1">
    <citation type="journal article" date="2010" name="Plant Cell">
        <title>The Chlorella variabilis NC64A genome reveals adaptation to photosymbiosis, coevolution with viruses, and cryptic sex.</title>
        <authorList>
            <person name="Blanc G."/>
            <person name="Duncan G."/>
            <person name="Agarkova I."/>
            <person name="Borodovsky M."/>
            <person name="Gurnon J."/>
            <person name="Kuo A."/>
            <person name="Lindquist E."/>
            <person name="Lucas S."/>
            <person name="Pangilinan J."/>
            <person name="Polle J."/>
            <person name="Salamov A."/>
            <person name="Terry A."/>
            <person name="Yamada T."/>
            <person name="Dunigan D.D."/>
            <person name="Grigoriev I.V."/>
            <person name="Claverie J.M."/>
            <person name="Van Etten J.L."/>
        </authorList>
    </citation>
    <scope>NUCLEOTIDE SEQUENCE [LARGE SCALE GENOMIC DNA]</scope>
    <source>
        <strain evidence="7 8">NC64A</strain>
    </source>
</reference>
<dbReference type="InterPro" id="IPR005101">
    <property type="entry name" value="Cryptochr/Photolyase_FAD-bd"/>
</dbReference>
<dbReference type="GO" id="GO:0003677">
    <property type="term" value="F:DNA binding"/>
    <property type="evidence" value="ECO:0007669"/>
    <property type="project" value="TreeGrafter"/>
</dbReference>
<dbReference type="GO" id="GO:0005737">
    <property type="term" value="C:cytoplasm"/>
    <property type="evidence" value="ECO:0007669"/>
    <property type="project" value="TreeGrafter"/>
</dbReference>
<dbReference type="GO" id="GO:0032922">
    <property type="term" value="P:circadian regulation of gene expression"/>
    <property type="evidence" value="ECO:0007669"/>
    <property type="project" value="TreeGrafter"/>
</dbReference>
<dbReference type="GO" id="GO:0071949">
    <property type="term" value="F:FAD binding"/>
    <property type="evidence" value="ECO:0007669"/>
    <property type="project" value="TreeGrafter"/>
</dbReference>
<protein>
    <recommendedName>
        <fullName evidence="6">Cryptochrome/DNA photolyase FAD-binding domain-containing protein</fullName>
    </recommendedName>
</protein>
<dbReference type="KEGG" id="cvr:CHLNCDRAFT_29124"/>
<accession>E1ZUS5</accession>
<evidence type="ECO:0000256" key="2">
    <source>
        <dbReference type="ARBA" id="ARBA00005862"/>
    </source>
</evidence>
<dbReference type="PROSITE" id="PS00691">
    <property type="entry name" value="DNA_PHOTOLYASES_1_2"/>
    <property type="match status" value="1"/>
</dbReference>
<evidence type="ECO:0000256" key="5">
    <source>
        <dbReference type="ARBA" id="ARBA00022991"/>
    </source>
</evidence>
<dbReference type="PANTHER" id="PTHR11455">
    <property type="entry name" value="CRYPTOCHROME"/>
    <property type="match status" value="1"/>
</dbReference>
<dbReference type="GO" id="GO:0043153">
    <property type="term" value="P:entrainment of circadian clock by photoperiod"/>
    <property type="evidence" value="ECO:0007669"/>
    <property type="project" value="TreeGrafter"/>
</dbReference>
<dbReference type="GeneID" id="17349853"/>
<dbReference type="InParanoid" id="E1ZUS5"/>
<dbReference type="InterPro" id="IPR002081">
    <property type="entry name" value="Cryptochrome/DNA_photolyase_1"/>
</dbReference>
<dbReference type="GO" id="GO:0006950">
    <property type="term" value="P:response to stress"/>
    <property type="evidence" value="ECO:0007669"/>
    <property type="project" value="UniProtKB-ARBA"/>
</dbReference>
<comment type="similarity">
    <text evidence="2">Belongs to the DNA photolyase class-1 family.</text>
</comment>
<dbReference type="SUPFAM" id="SSF48173">
    <property type="entry name" value="Cryptochrome/photolyase FAD-binding domain"/>
    <property type="match status" value="1"/>
</dbReference>
<gene>
    <name evidence="7" type="ORF">CHLNCDRAFT_29124</name>
</gene>
<comment type="cofactor">
    <cofactor evidence="1">
        <name>FAD</name>
        <dbReference type="ChEBI" id="CHEBI:57692"/>
    </cofactor>
</comment>
<organism evidence="8">
    <name type="scientific">Chlorella variabilis</name>
    <name type="common">Green alga</name>
    <dbReference type="NCBI Taxonomy" id="554065"/>
    <lineage>
        <taxon>Eukaryota</taxon>
        <taxon>Viridiplantae</taxon>
        <taxon>Chlorophyta</taxon>
        <taxon>core chlorophytes</taxon>
        <taxon>Trebouxiophyceae</taxon>
        <taxon>Chlorellales</taxon>
        <taxon>Chlorellaceae</taxon>
        <taxon>Chlorella clade</taxon>
        <taxon>Chlorella</taxon>
    </lineage>
</organism>
<dbReference type="PANTHER" id="PTHR11455:SF18">
    <property type="entry name" value="SI:CH1073-390K14.1"/>
    <property type="match status" value="1"/>
</dbReference>
<evidence type="ECO:0000256" key="3">
    <source>
        <dbReference type="ARBA" id="ARBA00022630"/>
    </source>
</evidence>
<dbReference type="EMBL" id="GL434230">
    <property type="protein sequence ID" value="EFN50420.1"/>
    <property type="molecule type" value="Genomic_DNA"/>
</dbReference>
<evidence type="ECO:0000259" key="6">
    <source>
        <dbReference type="Pfam" id="PF03441"/>
    </source>
</evidence>
<dbReference type="Gene3D" id="1.10.579.10">
    <property type="entry name" value="DNA Cyclobutane Dipyrimidine Photolyase, subunit A, domain 3"/>
    <property type="match status" value="1"/>
</dbReference>
<proteinExistence type="inferred from homology"/>
<dbReference type="STRING" id="554065.E1ZUS5"/>
<keyword evidence="3" id="KW-0285">Flavoprotein</keyword>
<dbReference type="Proteomes" id="UP000008141">
    <property type="component" value="Unassembled WGS sequence"/>
</dbReference>